<organism evidence="2 3">
    <name type="scientific">Zymomonas mobilis subsp. pomaceae (strain ATCC 29192 / DSM 22645 / JCM 10191 / CCUG 17912 / NBRC 13757 / NCIMB 11200 / NRRL B-4491 / Barker I)</name>
    <dbReference type="NCBI Taxonomy" id="579138"/>
    <lineage>
        <taxon>Bacteria</taxon>
        <taxon>Pseudomonadati</taxon>
        <taxon>Pseudomonadota</taxon>
        <taxon>Alphaproteobacteria</taxon>
        <taxon>Sphingomonadales</taxon>
        <taxon>Zymomonadaceae</taxon>
        <taxon>Zymomonas</taxon>
    </lineage>
</organism>
<dbReference type="HOGENOM" id="CLU_515742_0_0_5"/>
<proteinExistence type="predicted"/>
<reference evidence="2 3" key="1">
    <citation type="journal article" date="2011" name="J. Bacteriol.">
        <title>Genome sequence of the ethanol-producing Zymomonas mobilis subsp. pomaceae lectotype strain ATCC 29192.</title>
        <authorList>
            <person name="Kouvelis V.N."/>
            <person name="Davenport K.W."/>
            <person name="Brettin T.S."/>
            <person name="Bruce D."/>
            <person name="Detter C."/>
            <person name="Han C.S."/>
            <person name="Nolan M."/>
            <person name="Tapia R."/>
            <person name="Damoulaki A."/>
            <person name="Kyrpides N.C."/>
            <person name="Typas M.A."/>
            <person name="Pappas K.M."/>
        </authorList>
    </citation>
    <scope>NUCLEOTIDE SEQUENCE [LARGE SCALE GENOMIC DNA]</scope>
    <source>
        <strain evidence="3">ATCC 29192 / DSM 22645 / JCM 10191 / CCUG 17912 / NBRC 13757 / NCIMB 11200 / NRRL B-4491 / Barker I</strain>
    </source>
</reference>
<dbReference type="InterPro" id="IPR023614">
    <property type="entry name" value="Porin_dom_sf"/>
</dbReference>
<evidence type="ECO:0000313" key="3">
    <source>
        <dbReference type="Proteomes" id="UP000000491"/>
    </source>
</evidence>
<dbReference type="PATRIC" id="fig|579138.3.peg.254"/>
<gene>
    <name evidence="2" type="ordered locus">Zymop_0238</name>
</gene>
<dbReference type="AlphaFoldDB" id="F8EU61"/>
<dbReference type="Gene3D" id="2.40.160.10">
    <property type="entry name" value="Porin"/>
    <property type="match status" value="1"/>
</dbReference>
<dbReference type="SUPFAM" id="SSF56935">
    <property type="entry name" value="Porins"/>
    <property type="match status" value="1"/>
</dbReference>
<dbReference type="KEGG" id="zmp:Zymop_0238"/>
<evidence type="ECO:0000313" key="2">
    <source>
        <dbReference type="EMBL" id="AEI37141.1"/>
    </source>
</evidence>
<dbReference type="eggNOG" id="ENOG503049N">
    <property type="taxonomic scope" value="Bacteria"/>
</dbReference>
<dbReference type="STRING" id="579138.Zymop_0238"/>
<feature type="coiled-coil region" evidence="1">
    <location>
        <begin position="53"/>
        <end position="80"/>
    </location>
</feature>
<name>F8EU61_ZYMMT</name>
<protein>
    <recommendedName>
        <fullName evidence="4">Phosphate-selective porin O and P</fullName>
    </recommendedName>
</protein>
<dbReference type="RefSeq" id="WP_013933541.1">
    <property type="nucleotide sequence ID" value="NC_015709.1"/>
</dbReference>
<dbReference type="EMBL" id="CP002865">
    <property type="protein sequence ID" value="AEI37141.1"/>
    <property type="molecule type" value="Genomic_DNA"/>
</dbReference>
<sequence length="527" mass="58742">MQHFFQSLRRSSGLIPVLGIFASIPVTSFPVKAASVPPSRKLKSVHYSAAAEIARQSEEIRQLHAELKALALRLDAQENKKQQTATPVVVQADIPQKAVPLNTNELKNEQPTLSEQQLRLAAAIDSIPDQINKQVDKSVSQRIDKKLKFGDWFANTHIGMRMYSNASYVNYRQDGQAAAWMPGRTSAPTSINTPAGNIGYDTKNRPVGDSMGFDLKRFYLMVDHKFNDNWAARLTTDASYISGVGEAIYIKHAYLEGKQSDALSVRFGAADLPWLPFVENLYGYRWVENTSSERANFATSADWGIFALGKLWNGLVEYNMAVVDGSGYRSPFRSKNPDFEGRINVNYAGFTVGGGAHIGHQGQERGQLGQYVYNAAQRYNAVIAYVHGRFRFGGEYFYAKDFTASSLDCNLNACTTDSTLNKKDAGQGWSGWGSIRVLDRVSVFGRYDWAQPFMKSDSHFRDHYFNAGVDWQPIKNIDVGLVYKQENVTNNGYTGTVPIYINTTNGAIGGMRSASYREVGLFTNFNF</sequence>
<keyword evidence="1" id="KW-0175">Coiled coil</keyword>
<evidence type="ECO:0000256" key="1">
    <source>
        <dbReference type="SAM" id="Coils"/>
    </source>
</evidence>
<evidence type="ECO:0008006" key="4">
    <source>
        <dbReference type="Google" id="ProtNLM"/>
    </source>
</evidence>
<dbReference type="Proteomes" id="UP000000491">
    <property type="component" value="Chromosome"/>
</dbReference>
<accession>F8EU61</accession>